<protein>
    <submittedName>
        <fullName evidence="2">GNAT family N-acetyltransferase</fullName>
    </submittedName>
</protein>
<dbReference type="SUPFAM" id="SSF55729">
    <property type="entry name" value="Acyl-CoA N-acyltransferases (Nat)"/>
    <property type="match status" value="1"/>
</dbReference>
<dbReference type="AlphaFoldDB" id="A0A4Y6PXM7"/>
<gene>
    <name evidence="2" type="ORF">FIV42_18970</name>
</gene>
<evidence type="ECO:0000259" key="1">
    <source>
        <dbReference type="PROSITE" id="PS51186"/>
    </source>
</evidence>
<dbReference type="Pfam" id="PF26421">
    <property type="entry name" value="Avidin_like"/>
    <property type="match status" value="1"/>
</dbReference>
<dbReference type="InterPro" id="IPR000182">
    <property type="entry name" value="GNAT_dom"/>
</dbReference>
<feature type="domain" description="N-acetyltransferase" evidence="1">
    <location>
        <begin position="29"/>
        <end position="177"/>
    </location>
</feature>
<accession>A0A4Y6PXM7</accession>
<dbReference type="InterPro" id="IPR016181">
    <property type="entry name" value="Acyl_CoA_acyltransferase"/>
</dbReference>
<sequence>MKQHRAGTLPARRRLGRKAVTRNRHIASLGFRLEETRSIDKVRPLLRASGVEPLREAAQAGPWEPSTYLVSCTAAGGISACVGWTRSDECIVLHSLAVASPSRGSGIGASLLATVLGEAMDDKPVEAIYLTTRSAKRFFADFSFELVEPDTIPYGVRAHPAFAHAPSGSFPMVRRYKPQQPGLDQCAFRLIHNTTDKATLPPGSVFLFRQSGSTLEAQYRGTPVKRGHLIGAIKGEQITFRWHQALENGELASGSGKIIVSELDDGRRELREKLGQDPGELLLREV</sequence>
<dbReference type="Pfam" id="PF13673">
    <property type="entry name" value="Acetyltransf_10"/>
    <property type="match status" value="1"/>
</dbReference>
<dbReference type="GO" id="GO:0016747">
    <property type="term" value="F:acyltransferase activity, transferring groups other than amino-acyl groups"/>
    <property type="evidence" value="ECO:0007669"/>
    <property type="project" value="InterPro"/>
</dbReference>
<organism evidence="2 3">
    <name type="scientific">Persicimonas caeni</name>
    <dbReference type="NCBI Taxonomy" id="2292766"/>
    <lineage>
        <taxon>Bacteria</taxon>
        <taxon>Deltaproteobacteria</taxon>
        <taxon>Bradymonadales</taxon>
        <taxon>Bradymonadaceae</taxon>
        <taxon>Persicimonas</taxon>
    </lineage>
</organism>
<dbReference type="PROSITE" id="PS51186">
    <property type="entry name" value="GNAT"/>
    <property type="match status" value="1"/>
</dbReference>
<proteinExistence type="predicted"/>
<dbReference type="Proteomes" id="UP000315995">
    <property type="component" value="Chromosome"/>
</dbReference>
<evidence type="ECO:0000313" key="3">
    <source>
        <dbReference type="Proteomes" id="UP000315995"/>
    </source>
</evidence>
<keyword evidence="3" id="KW-1185">Reference proteome</keyword>
<evidence type="ECO:0000313" key="2">
    <source>
        <dbReference type="EMBL" id="QDG52747.1"/>
    </source>
</evidence>
<accession>A0A5B8YE88</accession>
<name>A0A4Y6PXM7_PERCE</name>
<dbReference type="EMBL" id="CP041186">
    <property type="protein sequence ID" value="QDG52747.1"/>
    <property type="molecule type" value="Genomic_DNA"/>
</dbReference>
<reference evidence="2 3" key="1">
    <citation type="submission" date="2019-06" db="EMBL/GenBank/DDBJ databases">
        <title>Persicimonas caeni gen. nov., sp. nov., a predatory bacterium isolated from solar saltern.</title>
        <authorList>
            <person name="Wang S."/>
        </authorList>
    </citation>
    <scope>NUCLEOTIDE SEQUENCE [LARGE SCALE GENOMIC DNA]</scope>
    <source>
        <strain evidence="2 3">YN101</strain>
    </source>
</reference>
<dbReference type="InterPro" id="IPR058595">
    <property type="entry name" value="Avidin-like"/>
</dbReference>
<dbReference type="Gene3D" id="3.40.630.30">
    <property type="match status" value="1"/>
</dbReference>
<dbReference type="OrthoDB" id="273614at2"/>
<keyword evidence="2" id="KW-0808">Transferase</keyword>